<keyword evidence="1" id="KW-0732">Signal</keyword>
<name>A0ABY6DG15_9RHOB</name>
<evidence type="ECO:0000256" key="1">
    <source>
        <dbReference type="SAM" id="SignalP"/>
    </source>
</evidence>
<accession>A0ABY6DG15</accession>
<reference evidence="3" key="1">
    <citation type="submission" date="2022-10" db="EMBL/GenBank/DDBJ databases">
        <title>Roseovarius pelagicus sp. nov., isolated from Arctic seawater.</title>
        <authorList>
            <person name="Hong Y.W."/>
            <person name="Hwang C.Y."/>
        </authorList>
    </citation>
    <scope>NUCLEOTIDE SEQUENCE</scope>
    <source>
        <strain evidence="3">HL-MP18</strain>
    </source>
</reference>
<evidence type="ECO:0000259" key="2">
    <source>
        <dbReference type="Pfam" id="PF09832"/>
    </source>
</evidence>
<keyword evidence="4" id="KW-1185">Reference proteome</keyword>
<protein>
    <submittedName>
        <fullName evidence="3">DUF2059 domain-containing protein</fullName>
    </submittedName>
</protein>
<proteinExistence type="predicted"/>
<feature type="domain" description="DUF2059" evidence="2">
    <location>
        <begin position="79"/>
        <end position="137"/>
    </location>
</feature>
<dbReference type="EMBL" id="CP106738">
    <property type="protein sequence ID" value="UXX83878.1"/>
    <property type="molecule type" value="Genomic_DNA"/>
</dbReference>
<sequence>MRLFTLCAGLWLLCSGLGHAEEDRTARLRALFDALDVTATVAIMQAEGDIYGAQIAEEMLPDADLDSWASTVARIYSPERMQALVEAELTKGLEDTDLTHLLTFFTSDLGRQVIALELAARRAFMDPEIEDAAMARADRLREDEDPVIGPIEMIIVESDLIELNVAGALNSNLMFFRGLVDGGALNMTEDEILRDVWSQEDTNRADTEEWLYAFLLLAYDPLDFDDLSAYAAVFKRPEGQTLNRALFRAYNRMYDELSYLLGQAVAEHMNSAPL</sequence>
<dbReference type="Proteomes" id="UP001064087">
    <property type="component" value="Chromosome"/>
</dbReference>
<feature type="chain" id="PRO_5045700859" evidence="1">
    <location>
        <begin position="21"/>
        <end position="274"/>
    </location>
</feature>
<organism evidence="3 4">
    <name type="scientific">Roseovarius pelagicus</name>
    <dbReference type="NCBI Taxonomy" id="2980108"/>
    <lineage>
        <taxon>Bacteria</taxon>
        <taxon>Pseudomonadati</taxon>
        <taxon>Pseudomonadota</taxon>
        <taxon>Alphaproteobacteria</taxon>
        <taxon>Rhodobacterales</taxon>
        <taxon>Roseobacteraceae</taxon>
        <taxon>Roseovarius</taxon>
    </lineage>
</organism>
<dbReference type="RefSeq" id="WP_263048339.1">
    <property type="nucleotide sequence ID" value="NZ_CP106738.1"/>
</dbReference>
<gene>
    <name evidence="3" type="ORF">N7U68_04245</name>
</gene>
<evidence type="ECO:0000313" key="4">
    <source>
        <dbReference type="Proteomes" id="UP001064087"/>
    </source>
</evidence>
<evidence type="ECO:0000313" key="3">
    <source>
        <dbReference type="EMBL" id="UXX83878.1"/>
    </source>
</evidence>
<dbReference type="Pfam" id="PF09832">
    <property type="entry name" value="DUF2059"/>
    <property type="match status" value="1"/>
</dbReference>
<feature type="signal peptide" evidence="1">
    <location>
        <begin position="1"/>
        <end position="20"/>
    </location>
</feature>
<dbReference type="InterPro" id="IPR018637">
    <property type="entry name" value="DUF2059"/>
</dbReference>